<reference evidence="1 2" key="1">
    <citation type="submission" date="2019-04" db="EMBL/GenBank/DDBJ databases">
        <title>Genome sequencing of Clostridium botulinum Groups I-IV and Clostridium butyricum.</title>
        <authorList>
            <person name="Brunt J."/>
            <person name="Van Vliet A.H.M."/>
            <person name="Stringer S.C."/>
            <person name="Carter A.T."/>
            <person name="Peck M.W."/>
        </authorList>
    </citation>
    <scope>NUCLEOTIDE SEQUENCE [LARGE SCALE GENOMIC DNA]</scope>
    <source>
        <strain evidence="1 2">IFR 18/094</strain>
    </source>
</reference>
<keyword evidence="2" id="KW-1185">Reference proteome</keyword>
<accession>A0A6M0RBW1</accession>
<evidence type="ECO:0000313" key="1">
    <source>
        <dbReference type="EMBL" id="NEZ47785.1"/>
    </source>
</evidence>
<dbReference type="Proteomes" id="UP000473885">
    <property type="component" value="Unassembled WGS sequence"/>
</dbReference>
<comment type="caution">
    <text evidence="1">The sequence shown here is derived from an EMBL/GenBank/DDBJ whole genome shotgun (WGS) entry which is preliminary data.</text>
</comment>
<evidence type="ECO:0000313" key="2">
    <source>
        <dbReference type="Proteomes" id="UP000473885"/>
    </source>
</evidence>
<gene>
    <name evidence="1" type="ORF">FDF74_11395</name>
</gene>
<evidence type="ECO:0008006" key="3">
    <source>
        <dbReference type="Google" id="ProtNLM"/>
    </source>
</evidence>
<organism evidence="1 2">
    <name type="scientific">Clostridium niameyense</name>
    <dbReference type="NCBI Taxonomy" id="1622073"/>
    <lineage>
        <taxon>Bacteria</taxon>
        <taxon>Bacillati</taxon>
        <taxon>Bacillota</taxon>
        <taxon>Clostridia</taxon>
        <taxon>Eubacteriales</taxon>
        <taxon>Clostridiaceae</taxon>
        <taxon>Clostridium</taxon>
    </lineage>
</organism>
<protein>
    <recommendedName>
        <fullName evidence="3">Phage head-tail adapter protein</fullName>
    </recommendedName>
</protein>
<dbReference type="RefSeq" id="WP_163249673.1">
    <property type="nucleotide sequence ID" value="NZ_SXDP01000013.1"/>
</dbReference>
<dbReference type="EMBL" id="SXDP01000013">
    <property type="protein sequence ID" value="NEZ47785.1"/>
    <property type="molecule type" value="Genomic_DNA"/>
</dbReference>
<sequence>MNMILESFKKDLITYTIADGYFDREKGEYIKSEKKEITFKGAILPLSEKDLKYLEEGSYSLDDVKLYTNISLQNNSYVTDIVEKKHYKIYGVREYNIIDSTFKRYYMKRVEKIND</sequence>
<name>A0A6M0RBW1_9CLOT</name>
<dbReference type="AlphaFoldDB" id="A0A6M0RBW1"/>
<proteinExistence type="predicted"/>